<dbReference type="Proteomes" id="UP000600026">
    <property type="component" value="Unassembled WGS sequence"/>
</dbReference>
<name>A0A919H5P0_9ACTN</name>
<evidence type="ECO:0000313" key="2">
    <source>
        <dbReference type="Proteomes" id="UP000600026"/>
    </source>
</evidence>
<gene>
    <name evidence="1" type="ORF">Sxan_73480</name>
</gene>
<dbReference type="Pfam" id="PF17914">
    <property type="entry name" value="HopA1"/>
    <property type="match status" value="1"/>
</dbReference>
<proteinExistence type="predicted"/>
<protein>
    <submittedName>
        <fullName evidence="1">Uncharacterized protein</fullName>
    </submittedName>
</protein>
<keyword evidence="2" id="KW-1185">Reference proteome</keyword>
<sequence length="318" mass="34592">MTHETLDPRVVRVWQSVELSADLREALVGHRILTADSERALRTKVWQAVYETFHVGLELPGSEAGTRWSGGPDPALVEEYSQQVPHMRSEVIGTVVGRTPAWTVAELNGVRVRFPAAAGEPRGRGETAVFDVASRRPAVSPGFFAVTGSSGPALRGPVLRVYVNAGSPETAVAIWGVSLRYLEDRRAGYQAKAASHPKSLARRDSVVIYLDADSLPLLSGLVDAISRQGPSPSVPFFTRALAPGIAFAWEPRTVASAPVSFGQHRATVITDAIFEFRTSPDGRFERTAREHLEKAFVDPQNIHRNVDSPQLELSNTPS</sequence>
<dbReference type="EMBL" id="BNEE01000006">
    <property type="protein sequence ID" value="GHI89984.1"/>
    <property type="molecule type" value="Genomic_DNA"/>
</dbReference>
<dbReference type="RefSeq" id="WP_051902689.1">
    <property type="nucleotide sequence ID" value="NZ_BNEE01000006.1"/>
</dbReference>
<dbReference type="OrthoDB" id="2408361at2"/>
<evidence type="ECO:0000313" key="1">
    <source>
        <dbReference type="EMBL" id="GHI89984.1"/>
    </source>
</evidence>
<accession>A0A919H5P0</accession>
<dbReference type="AlphaFoldDB" id="A0A919H5P0"/>
<dbReference type="InterPro" id="IPR040871">
    <property type="entry name" value="HopA1"/>
</dbReference>
<comment type="caution">
    <text evidence="1">The sequence shown here is derived from an EMBL/GenBank/DDBJ whole genome shotgun (WGS) entry which is preliminary data.</text>
</comment>
<reference evidence="1" key="1">
    <citation type="submission" date="2020-09" db="EMBL/GenBank/DDBJ databases">
        <title>Whole genome shotgun sequence of Streptomyces xanthophaeus NBRC 12829.</title>
        <authorList>
            <person name="Komaki H."/>
            <person name="Tamura T."/>
        </authorList>
    </citation>
    <scope>NUCLEOTIDE SEQUENCE</scope>
    <source>
        <strain evidence="1">NBRC 12829</strain>
    </source>
</reference>
<organism evidence="1 2">
    <name type="scientific">Streptomyces xanthophaeus</name>
    <dbReference type="NCBI Taxonomy" id="67385"/>
    <lineage>
        <taxon>Bacteria</taxon>
        <taxon>Bacillati</taxon>
        <taxon>Actinomycetota</taxon>
        <taxon>Actinomycetes</taxon>
        <taxon>Kitasatosporales</taxon>
        <taxon>Streptomycetaceae</taxon>
        <taxon>Streptomyces</taxon>
    </lineage>
</organism>